<keyword evidence="3 4" id="KW-0378">Hydrolase</keyword>
<evidence type="ECO:0000256" key="3">
    <source>
        <dbReference type="ARBA" id="ARBA00022801"/>
    </source>
</evidence>
<evidence type="ECO:0000256" key="2">
    <source>
        <dbReference type="ARBA" id="ARBA00022487"/>
    </source>
</evidence>
<sequence>MLKPATVLLLIQMYVCKRVQLSSGTIEGKILNISYSPLGNQSATVFLGIPFVEPPIGDLRYRKPRPPKSWEGVLVTNEYKSACMSNATKTYKNKFGGPISEDCLYLNVLTNEYCLENKNCSVMMIVHGGGYLTESASTFNPEILINNFVGQGRNIVVVTFNYRLGLFSFGQFNGDRGDKNFGLYDMIESVNWVRREIENFGGNKNRITLAGHSAGASMIVAFTSSPLTKGLVHQQIIMSAPMTNMSKKSNFKGMTVMAQMVGCLSEEIGFNKLSEEQVENTYSCLRKKSAQQILDAQLWLLQNSTYFLGAPPIDEHFLTDYPENLYASKSIYPINTLIGTTTLEVEESSYIIDPAFADKKVELLENLCDHIGYVLYEEPETFSKKCQKQYMNGNSSMNLSNEMEFYTPAIDFADSHTSGNTKVFLYSYDYRGAGPAYDRYLEVRSPHHSEDLIYVFGTHRGIFAPKDYIIEKIYSGMFADFVNFENPLPSGDQKWNQYTKENREHFLINFDKNFITPGMRDNYYTEAYEFWSTVGKKSFKEEWSPSLDTFTCALVISPLVSHMKQTTTAFDKTFEQTELLYKEEVNFLKREKLERTQELKMETKRRDKALRIQNRKNGLANKEITEGDEEDESSKLDILLIISAGTLFGGILYVTLPNVILQKRARDGYELLS</sequence>
<dbReference type="SMR" id="O01302"/>
<evidence type="ECO:0000313" key="9">
    <source>
        <dbReference type="WormBase" id="T02B5.1"/>
    </source>
</evidence>
<dbReference type="Gene3D" id="3.40.50.1820">
    <property type="entry name" value="alpha/beta hydrolase"/>
    <property type="match status" value="1"/>
</dbReference>
<accession>O01302</accession>
<keyword evidence="5" id="KW-0472">Membrane</keyword>
<dbReference type="Bgee" id="WBGene00011362">
    <property type="expression patterns" value="Expressed in larva and 1 other cell type or tissue"/>
</dbReference>
<dbReference type="EC" id="3.1.1.-" evidence="4"/>
<keyword evidence="8" id="KW-1185">Reference proteome</keyword>
<name>O01302_CAEEL</name>
<dbReference type="FunCoup" id="O01302">
    <property type="interactions" value="2"/>
</dbReference>
<dbReference type="PeptideAtlas" id="O01302"/>
<dbReference type="PIR" id="T24343">
    <property type="entry name" value="T24343"/>
</dbReference>
<proteinExistence type="evidence at protein level"/>
<dbReference type="SUPFAM" id="SSF53474">
    <property type="entry name" value="alpha/beta-Hydrolases"/>
    <property type="match status" value="1"/>
</dbReference>
<dbReference type="CTD" id="179915"/>
<dbReference type="KEGG" id="cel:CELE_T02B5.1"/>
<dbReference type="OMA" id="NANEDYS"/>
<keyword evidence="2" id="KW-0719">Serine esterase</keyword>
<dbReference type="GO" id="GO:0052689">
    <property type="term" value="F:carboxylic ester hydrolase activity"/>
    <property type="evidence" value="ECO:0007669"/>
    <property type="project" value="UniProtKB-KW"/>
</dbReference>
<dbReference type="Reactome" id="R-CEL-1483191">
    <property type="pathway name" value="Synthesis of PC"/>
</dbReference>
<evidence type="ECO:0000313" key="8">
    <source>
        <dbReference type="Proteomes" id="UP000001940"/>
    </source>
</evidence>
<dbReference type="InterPro" id="IPR002018">
    <property type="entry name" value="CarbesteraseB"/>
</dbReference>
<feature type="transmembrane region" description="Helical" evidence="5">
    <location>
        <begin position="638"/>
        <end position="656"/>
    </location>
</feature>
<dbReference type="PROSITE" id="PS00122">
    <property type="entry name" value="CARBOXYLESTERASE_B_1"/>
    <property type="match status" value="1"/>
</dbReference>
<dbReference type="STRING" id="6239.T02B5.1.1"/>
<dbReference type="Reactome" id="R-CEL-211945">
    <property type="pathway name" value="Phase I - Functionalization of compounds"/>
</dbReference>
<evidence type="ECO:0000256" key="5">
    <source>
        <dbReference type="SAM" id="Phobius"/>
    </source>
</evidence>
<dbReference type="OrthoDB" id="19653at2759"/>
<dbReference type="InParanoid" id="O01302"/>
<gene>
    <name evidence="7 9" type="primary">cest-1.1</name>
    <name evidence="9" type="synonym">cest-1</name>
    <name evidence="7" type="ORF">CELE_T02B5.1</name>
    <name evidence="9" type="ORF">T02B5.1</name>
</gene>
<dbReference type="Reactome" id="R-CEL-5578768">
    <property type="pathway name" value="Physiological factors"/>
</dbReference>
<dbReference type="Reactome" id="R-CEL-2022377">
    <property type="pathway name" value="Metabolism of Angiotensinogen to Angiotensins"/>
</dbReference>
<dbReference type="InterPro" id="IPR019826">
    <property type="entry name" value="Carboxylesterase_B_AS"/>
</dbReference>
<dbReference type="Reactome" id="R-CEL-9749641">
    <property type="pathway name" value="Aspirin ADME"/>
</dbReference>
<dbReference type="GeneID" id="179915"/>
<dbReference type="HOGENOM" id="CLU_006586_13_2_1"/>
<reference evidence="7 8" key="1">
    <citation type="journal article" date="1998" name="Science">
        <title>Genome sequence of the nematode C. elegans: a platform for investigating biology.</title>
        <authorList>
            <consortium name="The C. elegans sequencing consortium"/>
            <person name="Sulson J.E."/>
            <person name="Waterston R."/>
        </authorList>
    </citation>
    <scope>NUCLEOTIDE SEQUENCE [LARGE SCALE GENOMIC DNA]</scope>
    <source>
        <strain evidence="7 8">Bristol N2</strain>
    </source>
</reference>
<dbReference type="Reactome" id="R-CEL-112311">
    <property type="pathway name" value="Neurotransmitter clearance"/>
</dbReference>
<dbReference type="PANTHER" id="PTHR11559">
    <property type="entry name" value="CARBOXYLESTERASE"/>
    <property type="match status" value="1"/>
</dbReference>
<evidence type="ECO:0000259" key="6">
    <source>
        <dbReference type="Pfam" id="PF00135"/>
    </source>
</evidence>
<protein>
    <recommendedName>
        <fullName evidence="4">Carboxylic ester hydrolase</fullName>
        <ecNumber evidence="4">3.1.1.-</ecNumber>
    </recommendedName>
</protein>
<dbReference type="ESTHER" id="caeel-t02b5.1">
    <property type="family name" value="Carb_B_Nematoda"/>
</dbReference>
<dbReference type="FunFam" id="3.40.50.1820:FF:000277">
    <property type="entry name" value="Carboxylic ester hydrolase"/>
    <property type="match status" value="1"/>
</dbReference>
<dbReference type="Pfam" id="PF00135">
    <property type="entry name" value="COesterase"/>
    <property type="match status" value="1"/>
</dbReference>
<keyword evidence="10" id="KW-1267">Proteomics identification</keyword>
<dbReference type="WormBase" id="T02B5.1">
    <property type="protein sequence ID" value="CE27775"/>
    <property type="gene ID" value="WBGene00011362"/>
    <property type="gene designation" value="cest-1.1"/>
</dbReference>
<dbReference type="InterPro" id="IPR050309">
    <property type="entry name" value="Type-B_Carboxylest/Lipase"/>
</dbReference>
<evidence type="ECO:0007829" key="10">
    <source>
        <dbReference type="PeptideAtlas" id="O01302"/>
    </source>
</evidence>
<dbReference type="Proteomes" id="UP000001940">
    <property type="component" value="Chromosome V"/>
</dbReference>
<feature type="domain" description="Carboxylesterase type B" evidence="6">
    <location>
        <begin position="17"/>
        <end position="531"/>
    </location>
</feature>
<dbReference type="EMBL" id="BX284605">
    <property type="protein sequence ID" value="CAB03272.2"/>
    <property type="molecule type" value="Genomic_DNA"/>
</dbReference>
<evidence type="ECO:0000256" key="1">
    <source>
        <dbReference type="ARBA" id="ARBA00005964"/>
    </source>
</evidence>
<dbReference type="RefSeq" id="NP_506506.1">
    <property type="nucleotide sequence ID" value="NM_074105.4"/>
</dbReference>
<keyword evidence="5" id="KW-1133">Transmembrane helix</keyword>
<dbReference type="eggNOG" id="KOG1516">
    <property type="taxonomic scope" value="Eukaryota"/>
</dbReference>
<dbReference type="AlphaFoldDB" id="O01302"/>
<dbReference type="UCSC" id="T02B5.1">
    <property type="organism name" value="c. elegans"/>
</dbReference>
<organism evidence="7 8">
    <name type="scientific">Caenorhabditis elegans</name>
    <dbReference type="NCBI Taxonomy" id="6239"/>
    <lineage>
        <taxon>Eukaryota</taxon>
        <taxon>Metazoa</taxon>
        <taxon>Ecdysozoa</taxon>
        <taxon>Nematoda</taxon>
        <taxon>Chromadorea</taxon>
        <taxon>Rhabditida</taxon>
        <taxon>Rhabditina</taxon>
        <taxon>Rhabditomorpha</taxon>
        <taxon>Rhabditoidea</taxon>
        <taxon>Rhabditidae</taxon>
        <taxon>Peloderinae</taxon>
        <taxon>Caenorhabditis</taxon>
    </lineage>
</organism>
<keyword evidence="5" id="KW-0812">Transmembrane</keyword>
<dbReference type="InterPro" id="IPR029058">
    <property type="entry name" value="AB_hydrolase_fold"/>
</dbReference>
<comment type="similarity">
    <text evidence="1 4">Belongs to the type-B carboxylesterase/lipase family.</text>
</comment>
<dbReference type="PaxDb" id="6239-T02B5.1"/>
<evidence type="ECO:0000313" key="7">
    <source>
        <dbReference type="EMBL" id="CAB03272.2"/>
    </source>
</evidence>
<evidence type="ECO:0000256" key="4">
    <source>
        <dbReference type="RuleBase" id="RU361235"/>
    </source>
</evidence>
<dbReference type="PhylomeDB" id="O01302"/>
<dbReference type="AGR" id="WB:WBGene00011362"/>